<gene>
    <name evidence="2" type="ORF">SAMN05444972_107194</name>
</gene>
<sequence>MEEWQPQIMIGLFFVVGIFLSYMGAIFIEKGIERIRHKLQLSSSRATHKGKDIVKRVH</sequence>
<dbReference type="RefSeq" id="WP_176392032.1">
    <property type="nucleotide sequence ID" value="NZ_FPAA01000007.1"/>
</dbReference>
<dbReference type="Proteomes" id="UP000198660">
    <property type="component" value="Unassembled WGS sequence"/>
</dbReference>
<evidence type="ECO:0000256" key="1">
    <source>
        <dbReference type="SAM" id="Phobius"/>
    </source>
</evidence>
<keyword evidence="1" id="KW-1133">Transmembrane helix</keyword>
<dbReference type="AlphaFoldDB" id="A0A1I6SM23"/>
<feature type="transmembrane region" description="Helical" evidence="1">
    <location>
        <begin position="6"/>
        <end position="28"/>
    </location>
</feature>
<keyword evidence="1" id="KW-0812">Transmembrane</keyword>
<keyword evidence="3" id="KW-1185">Reference proteome</keyword>
<dbReference type="EMBL" id="FPAA01000007">
    <property type="protein sequence ID" value="SFS78012.1"/>
    <property type="molecule type" value="Genomic_DNA"/>
</dbReference>
<reference evidence="3" key="1">
    <citation type="submission" date="2016-10" db="EMBL/GenBank/DDBJ databases">
        <authorList>
            <person name="Varghese N."/>
            <person name="Submissions S."/>
        </authorList>
    </citation>
    <scope>NUCLEOTIDE SEQUENCE [LARGE SCALE GENOMIC DNA]</scope>
    <source>
        <strain evidence="3">DSM 45789</strain>
    </source>
</reference>
<name>A0A1I6SM23_9BACL</name>
<keyword evidence="1" id="KW-0472">Membrane</keyword>
<evidence type="ECO:0000313" key="3">
    <source>
        <dbReference type="Proteomes" id="UP000198660"/>
    </source>
</evidence>
<evidence type="ECO:0000313" key="2">
    <source>
        <dbReference type="EMBL" id="SFS78012.1"/>
    </source>
</evidence>
<organism evidence="2 3">
    <name type="scientific">Marininema halotolerans</name>
    <dbReference type="NCBI Taxonomy" id="1155944"/>
    <lineage>
        <taxon>Bacteria</taxon>
        <taxon>Bacillati</taxon>
        <taxon>Bacillota</taxon>
        <taxon>Bacilli</taxon>
        <taxon>Bacillales</taxon>
        <taxon>Thermoactinomycetaceae</taxon>
        <taxon>Marininema</taxon>
    </lineage>
</organism>
<proteinExistence type="predicted"/>
<protein>
    <submittedName>
        <fullName evidence="2">Uncharacterized protein</fullName>
    </submittedName>
</protein>
<accession>A0A1I6SM23</accession>